<gene>
    <name evidence="1" type="ORF">HNQ61_001840</name>
</gene>
<name>A0A841GN35_9BACT</name>
<dbReference type="EMBL" id="JACHIA010000004">
    <property type="protein sequence ID" value="MBB6070221.1"/>
    <property type="molecule type" value="Genomic_DNA"/>
</dbReference>
<sequence>MRDKTLACGEENPTTAPRYEECVVMESVETENPFGEF</sequence>
<protein>
    <submittedName>
        <fullName evidence="1">Uncharacterized protein</fullName>
    </submittedName>
</protein>
<reference evidence="1 2" key="1">
    <citation type="submission" date="2020-08" db="EMBL/GenBank/DDBJ databases">
        <title>Genomic Encyclopedia of Type Strains, Phase IV (KMG-IV): sequencing the most valuable type-strain genomes for metagenomic binning, comparative biology and taxonomic classification.</title>
        <authorList>
            <person name="Goeker M."/>
        </authorList>
    </citation>
    <scope>NUCLEOTIDE SEQUENCE [LARGE SCALE GENOMIC DNA]</scope>
    <source>
        <strain evidence="1 2">DSM 29007</strain>
    </source>
</reference>
<comment type="caution">
    <text evidence="1">The sequence shown here is derived from an EMBL/GenBank/DDBJ whole genome shotgun (WGS) entry which is preliminary data.</text>
</comment>
<accession>A0A841GN35</accession>
<dbReference type="Proteomes" id="UP000582837">
    <property type="component" value="Unassembled WGS sequence"/>
</dbReference>
<dbReference type="AlphaFoldDB" id="A0A841GN35"/>
<evidence type="ECO:0000313" key="1">
    <source>
        <dbReference type="EMBL" id="MBB6070221.1"/>
    </source>
</evidence>
<evidence type="ECO:0000313" key="2">
    <source>
        <dbReference type="Proteomes" id="UP000582837"/>
    </source>
</evidence>
<proteinExistence type="predicted"/>
<keyword evidence="2" id="KW-1185">Reference proteome</keyword>
<organism evidence="1 2">
    <name type="scientific">Longimicrobium terrae</name>
    <dbReference type="NCBI Taxonomy" id="1639882"/>
    <lineage>
        <taxon>Bacteria</taxon>
        <taxon>Pseudomonadati</taxon>
        <taxon>Gemmatimonadota</taxon>
        <taxon>Longimicrobiia</taxon>
        <taxon>Longimicrobiales</taxon>
        <taxon>Longimicrobiaceae</taxon>
        <taxon>Longimicrobium</taxon>
    </lineage>
</organism>